<dbReference type="InterPro" id="IPR002371">
    <property type="entry name" value="FlgK"/>
</dbReference>
<evidence type="ECO:0000313" key="11">
    <source>
        <dbReference type="Proteomes" id="UP000185093"/>
    </source>
</evidence>
<feature type="domain" description="Flagellar hook-associated protein FlgK helical" evidence="9">
    <location>
        <begin position="103"/>
        <end position="271"/>
    </location>
</feature>
<dbReference type="InterPro" id="IPR010930">
    <property type="entry name" value="Flg_bb/hook_C_dom"/>
</dbReference>
<evidence type="ECO:0000256" key="6">
    <source>
        <dbReference type="ARBA" id="ARBA00023143"/>
    </source>
</evidence>
<evidence type="ECO:0000256" key="2">
    <source>
        <dbReference type="ARBA" id="ARBA00004613"/>
    </source>
</evidence>
<keyword evidence="6" id="KW-0975">Bacterial flagellum</keyword>
<feature type="region of interest" description="Disordered" evidence="7">
    <location>
        <begin position="43"/>
        <end position="63"/>
    </location>
</feature>
<dbReference type="Proteomes" id="UP000185093">
    <property type="component" value="Unassembled WGS sequence"/>
</dbReference>
<dbReference type="EMBL" id="FSQZ01000001">
    <property type="protein sequence ID" value="SIN64320.1"/>
    <property type="molecule type" value="Genomic_DNA"/>
</dbReference>
<comment type="subcellular location">
    <subcellularLocation>
        <location evidence="1">Bacterial flagellum</location>
    </subcellularLocation>
    <subcellularLocation>
        <location evidence="2">Secreted</location>
    </subcellularLocation>
</comment>
<dbReference type="PANTHER" id="PTHR30033:SF1">
    <property type="entry name" value="FLAGELLAR HOOK-ASSOCIATED PROTEIN 1"/>
    <property type="match status" value="1"/>
</dbReference>
<evidence type="ECO:0000256" key="4">
    <source>
        <dbReference type="ARBA" id="ARBA00016244"/>
    </source>
</evidence>
<dbReference type="SUPFAM" id="SSF64518">
    <property type="entry name" value="Phase 1 flagellin"/>
    <property type="match status" value="1"/>
</dbReference>
<keyword evidence="10" id="KW-0282">Flagellum</keyword>
<proteinExistence type="inferred from homology"/>
<dbReference type="PANTHER" id="PTHR30033">
    <property type="entry name" value="FLAGELLAR HOOK-ASSOCIATED PROTEIN 1"/>
    <property type="match status" value="1"/>
</dbReference>
<dbReference type="NCBIfam" id="TIGR02492">
    <property type="entry name" value="flgK_ends"/>
    <property type="match status" value="1"/>
</dbReference>
<feature type="domain" description="Flagellar basal-body/hook protein C-terminal" evidence="8">
    <location>
        <begin position="781"/>
        <end position="818"/>
    </location>
</feature>
<organism evidence="10 11">
    <name type="scientific">Acetomicrobium flavidum</name>
    <dbReference type="NCBI Taxonomy" id="49896"/>
    <lineage>
        <taxon>Bacteria</taxon>
        <taxon>Thermotogati</taxon>
        <taxon>Synergistota</taxon>
        <taxon>Synergistia</taxon>
        <taxon>Synergistales</taxon>
        <taxon>Acetomicrobiaceae</taxon>
        <taxon>Acetomicrobium</taxon>
    </lineage>
</organism>
<evidence type="ECO:0000256" key="7">
    <source>
        <dbReference type="SAM" id="MobiDB-lite"/>
    </source>
</evidence>
<comment type="caution">
    <text evidence="10">The sequence shown here is derived from an EMBL/GenBank/DDBJ whole genome shotgun (WGS) entry which is preliminary data.</text>
</comment>
<keyword evidence="5" id="KW-0964">Secreted</keyword>
<evidence type="ECO:0000256" key="5">
    <source>
        <dbReference type="ARBA" id="ARBA00022525"/>
    </source>
</evidence>
<evidence type="ECO:0000259" key="8">
    <source>
        <dbReference type="Pfam" id="PF06429"/>
    </source>
</evidence>
<evidence type="ECO:0000259" key="9">
    <source>
        <dbReference type="Pfam" id="PF22638"/>
    </source>
</evidence>
<dbReference type="Pfam" id="PF06429">
    <property type="entry name" value="Flg_bbr_C"/>
    <property type="match status" value="1"/>
</dbReference>
<gene>
    <name evidence="10" type="ORF">SAMN05444368_0584</name>
</gene>
<dbReference type="Pfam" id="PF22638">
    <property type="entry name" value="FlgK_D1"/>
    <property type="match status" value="2"/>
</dbReference>
<keyword evidence="10" id="KW-0969">Cilium</keyword>
<keyword evidence="11" id="KW-1185">Reference proteome</keyword>
<protein>
    <recommendedName>
        <fullName evidence="4">Flagellar hook-associated protein 1</fullName>
    </recommendedName>
</protein>
<evidence type="ECO:0000256" key="3">
    <source>
        <dbReference type="ARBA" id="ARBA00009677"/>
    </source>
</evidence>
<keyword evidence="10" id="KW-0966">Cell projection</keyword>
<accession>A0ABY1JBS6</accession>
<comment type="similarity">
    <text evidence="3">Belongs to the flagella basal body rod proteins family.</text>
</comment>
<reference evidence="10 11" key="1">
    <citation type="submission" date="2016-11" db="EMBL/GenBank/DDBJ databases">
        <authorList>
            <person name="Varghese N."/>
            <person name="Submissions S."/>
        </authorList>
    </citation>
    <scope>NUCLEOTIDE SEQUENCE [LARGE SCALE GENOMIC DNA]</scope>
    <source>
        <strain evidence="10 11">DSM 20664</strain>
    </source>
</reference>
<evidence type="ECO:0000256" key="1">
    <source>
        <dbReference type="ARBA" id="ARBA00004365"/>
    </source>
</evidence>
<name>A0ABY1JBS6_9BACT</name>
<evidence type="ECO:0000313" key="10">
    <source>
        <dbReference type="EMBL" id="SIN64320.1"/>
    </source>
</evidence>
<feature type="domain" description="Flagellar hook-associated protein FlgK helical" evidence="9">
    <location>
        <begin position="605"/>
        <end position="676"/>
    </location>
</feature>
<dbReference type="RefSeq" id="WP_074199225.1">
    <property type="nucleotide sequence ID" value="NZ_FSQZ01000001.1"/>
</dbReference>
<sequence>MINSFFGLEMGRRALDYFRRGMETAGHNISNADVDGYSRQRVEAGSSAPFADPALNRPATPGQIGTGVQIEAIRRLRDAFLDAQYREEMSTLGYWETMEEAVNNIELFVNEPAGEGLKTALDNFWSSLEELSKRPDNAAAREGVIQNAKNLTVFLGQLSKNYEQYRTSLNQDLGSLVTEANSLIDQIAALNEKIAQVKGVGGNPNDLLDRRDLLTEKLSELVDISVSTPVQEEDGDYKIDLHGKVLVQGTNTRHLVLVPVPGNDGFYDVQVEDNLFSVVDNSDVILARIEQEASKSVHSVIVSRLASETAWKVGFPGSLSNAVSPDQALNLHGAFSLQVSSGGVVKTSAQFSGGVLPPPAAGDPQQYSFRLASGGFESVISVVWNASASRWDISDISGNTLQAAAPSLSLQDLSDFINANYSSYLNASVTSDNRLTIASSEGHLISLVDIKGNLTDTMGIADQAETVSIDVTEEDTLNTIANKINGSYMSEGGPSKPEDWLRASVEQASDGTYYLTLESQVIGEAQRINVLGDENGGLYVAKSLGLLRDNGTTNFMTTAEDALISFDGASYISSVNDFSSGRLITPSDGYAADKMSEISKGIFLKLRGTGKASITVDHHVQGGKIYATMEARDDVILSHLASFDELAYRLALEMNALHYSGHGMGENADVTGTAFFSPMAKRDGAAAGLEVNPLVEEDSSLIAAAGDDGTGKTLGSGDGTKALALAQLKQNKVMSGGSQSFEEFYLSFMARLGAQGQRTTTMAENQRSLTDQINAQRQSVMGVNIDEEMMDIIKFQQAFGAMARYITTIDEMLDTIINRMGTVGR</sequence>
<dbReference type="InterPro" id="IPR053927">
    <property type="entry name" value="FlgK_helical"/>
</dbReference>